<reference evidence="1 2" key="1">
    <citation type="journal article" date="2020" name="FEMS Microbiol. Ecol.">
        <title>Temporal dynamics of bacterial communities during seed development and maturation.</title>
        <authorList>
            <person name="Chesneau G."/>
            <person name="Torres-Cortes G."/>
            <person name="Briand M."/>
            <person name="Darrasse A."/>
            <person name="Preveaux A."/>
            <person name="Marais C."/>
            <person name="Jacques M.A."/>
            <person name="Shade A."/>
            <person name="Barret M."/>
        </authorList>
    </citation>
    <scope>NUCLEOTIDE SEQUENCE [LARGE SCALE GENOMIC DNA]</scope>
    <source>
        <strain evidence="1 2">CFBP13732</strain>
    </source>
</reference>
<dbReference type="EMBL" id="JACYNN010000034">
    <property type="protein sequence ID" value="MBD8109114.1"/>
    <property type="molecule type" value="Genomic_DNA"/>
</dbReference>
<protein>
    <submittedName>
        <fullName evidence="1">Uncharacterized protein</fullName>
    </submittedName>
</protein>
<dbReference type="RefSeq" id="WP_161975978.1">
    <property type="nucleotide sequence ID" value="NZ_JACYMQ010000020.1"/>
</dbReference>
<sequence>MTIEIRELVVQVRVTEPEPPAATSALTVWDEQRLLEKLKREILEYLLERGQL</sequence>
<keyword evidence="2" id="KW-1185">Reference proteome</keyword>
<dbReference type="Proteomes" id="UP000661012">
    <property type="component" value="Unassembled WGS sequence"/>
</dbReference>
<name>A0ABR8ZZF9_9GAMM</name>
<dbReference type="Pfam" id="PF19265">
    <property type="entry name" value="DUF5908"/>
    <property type="match status" value="1"/>
</dbReference>
<dbReference type="InterPro" id="IPR045459">
    <property type="entry name" value="DUF5908"/>
</dbReference>
<proteinExistence type="predicted"/>
<evidence type="ECO:0000313" key="1">
    <source>
        <dbReference type="EMBL" id="MBD8109114.1"/>
    </source>
</evidence>
<organism evidence="1 2">
    <name type="scientific">Erwinia persicina</name>
    <dbReference type="NCBI Taxonomy" id="55211"/>
    <lineage>
        <taxon>Bacteria</taxon>
        <taxon>Pseudomonadati</taxon>
        <taxon>Pseudomonadota</taxon>
        <taxon>Gammaproteobacteria</taxon>
        <taxon>Enterobacterales</taxon>
        <taxon>Erwiniaceae</taxon>
        <taxon>Erwinia</taxon>
    </lineage>
</organism>
<gene>
    <name evidence="1" type="ORF">IFT93_22385</name>
</gene>
<accession>A0ABR8ZZF9</accession>
<evidence type="ECO:0000313" key="2">
    <source>
        <dbReference type="Proteomes" id="UP000661012"/>
    </source>
</evidence>
<comment type="caution">
    <text evidence="1">The sequence shown here is derived from an EMBL/GenBank/DDBJ whole genome shotgun (WGS) entry which is preliminary data.</text>
</comment>